<keyword evidence="3" id="KW-1185">Reference proteome</keyword>
<dbReference type="EMBL" id="KU984979">
    <property type="protein sequence ID" value="ANH49917.1"/>
    <property type="molecule type" value="Genomic_DNA"/>
</dbReference>
<sequence>MSSFVSSPWRDIASLRSLKAPRRTWRQRMVRRSTIWAAMDGTTCRLNWTQSELTEKNRRMVALDVLARQIELAHYPQIREWRGNGRPTCARCGSSWPCQRARDAVRLREIIGGGDDPGDDGARDLIPEVTAQMPTTRTEPATGATQ</sequence>
<name>A0A173G9E4_9CAUD</name>
<dbReference type="KEGG" id="vg:29066299"/>
<reference evidence="2 3" key="1">
    <citation type="submission" date="2016-05" db="EMBL/GenBank/DDBJ databases">
        <title>Dynamic interactions between prophages, induce lysis in Propionibacterium acnes.</title>
        <authorList>
            <person name="Brown T.L."/>
            <person name="Tucci J."/>
            <person name="Dyson Z.A."/>
            <person name="Petrovski S."/>
        </authorList>
    </citation>
    <scope>NUCLEOTIDE SEQUENCE [LARGE SCALE GENOMIC DNA]</scope>
</reference>
<accession>A0A173G9E4</accession>
<gene>
    <name evidence="2" type="ORF">PFR_51</name>
</gene>
<dbReference type="RefSeq" id="YP_009287727.1">
    <property type="nucleotide sequence ID" value="NC_031076.1"/>
</dbReference>
<evidence type="ECO:0000256" key="1">
    <source>
        <dbReference type="SAM" id="MobiDB-lite"/>
    </source>
</evidence>
<feature type="region of interest" description="Disordered" evidence="1">
    <location>
        <begin position="111"/>
        <end position="146"/>
    </location>
</feature>
<evidence type="ECO:0000313" key="2">
    <source>
        <dbReference type="EMBL" id="ANH49917.1"/>
    </source>
</evidence>
<proteinExistence type="predicted"/>
<dbReference type="GeneID" id="29066299"/>
<protein>
    <submittedName>
        <fullName evidence="2">Uncharacterized protein</fullName>
    </submittedName>
</protein>
<evidence type="ECO:0000313" key="3">
    <source>
        <dbReference type="Proteomes" id="UP000204227"/>
    </source>
</evidence>
<feature type="compositionally biased region" description="Polar residues" evidence="1">
    <location>
        <begin position="132"/>
        <end position="146"/>
    </location>
</feature>
<dbReference type="Proteomes" id="UP000204227">
    <property type="component" value="Segment"/>
</dbReference>
<organism evidence="2 3">
    <name type="scientific">Propionibacterium phage PFR1</name>
    <dbReference type="NCBI Taxonomy" id="1838137"/>
    <lineage>
        <taxon>Viruses</taxon>
        <taxon>Duplodnaviria</taxon>
        <taxon>Heunggongvirae</taxon>
        <taxon>Uroviricota</taxon>
        <taxon>Caudoviricetes</taxon>
        <taxon>Pulverervirus</taxon>
        <taxon>Pulverervirus PFR1</taxon>
    </lineage>
</organism>